<evidence type="ECO:0000256" key="2">
    <source>
        <dbReference type="SAM" id="Phobius"/>
    </source>
</evidence>
<feature type="transmembrane region" description="Helical" evidence="2">
    <location>
        <begin position="308"/>
        <end position="333"/>
    </location>
</feature>
<evidence type="ECO:0000313" key="5">
    <source>
        <dbReference type="Proteomes" id="UP001595847"/>
    </source>
</evidence>
<feature type="transmembrane region" description="Helical" evidence="2">
    <location>
        <begin position="408"/>
        <end position="437"/>
    </location>
</feature>
<feature type="transmembrane region" description="Helical" evidence="2">
    <location>
        <begin position="179"/>
        <end position="202"/>
    </location>
</feature>
<keyword evidence="5" id="KW-1185">Reference proteome</keyword>
<protein>
    <recommendedName>
        <fullName evidence="3">DUF7847 domain-containing protein</fullName>
    </recommendedName>
</protein>
<feature type="transmembrane region" description="Helical" evidence="2">
    <location>
        <begin position="275"/>
        <end position="302"/>
    </location>
</feature>
<evidence type="ECO:0000256" key="1">
    <source>
        <dbReference type="SAM" id="MobiDB-lite"/>
    </source>
</evidence>
<keyword evidence="2" id="KW-1133">Transmembrane helix</keyword>
<dbReference type="Proteomes" id="UP001595847">
    <property type="component" value="Unassembled WGS sequence"/>
</dbReference>
<feature type="transmembrane region" description="Helical" evidence="2">
    <location>
        <begin position="363"/>
        <end position="396"/>
    </location>
</feature>
<organism evidence="4 5">
    <name type="scientific">Nocardiopsis sediminis</name>
    <dbReference type="NCBI Taxonomy" id="1778267"/>
    <lineage>
        <taxon>Bacteria</taxon>
        <taxon>Bacillati</taxon>
        <taxon>Actinomycetota</taxon>
        <taxon>Actinomycetes</taxon>
        <taxon>Streptosporangiales</taxon>
        <taxon>Nocardiopsidaceae</taxon>
        <taxon>Nocardiopsis</taxon>
    </lineage>
</organism>
<feature type="compositionally biased region" description="Pro residues" evidence="1">
    <location>
        <begin position="97"/>
        <end position="107"/>
    </location>
</feature>
<feature type="region of interest" description="Disordered" evidence="1">
    <location>
        <begin position="1"/>
        <end position="143"/>
    </location>
</feature>
<feature type="compositionally biased region" description="Gly residues" evidence="1">
    <location>
        <begin position="57"/>
        <end position="74"/>
    </location>
</feature>
<name>A0ABV8FHW5_9ACTN</name>
<feature type="domain" description="DUF7847" evidence="3">
    <location>
        <begin position="158"/>
        <end position="439"/>
    </location>
</feature>
<gene>
    <name evidence="4" type="ORF">ACFOVU_03275</name>
</gene>
<accession>A0ABV8FHW5</accession>
<dbReference type="RefSeq" id="WP_378529764.1">
    <property type="nucleotide sequence ID" value="NZ_JBHSBH010000003.1"/>
</dbReference>
<evidence type="ECO:0000259" key="3">
    <source>
        <dbReference type="Pfam" id="PF25231"/>
    </source>
</evidence>
<feature type="compositionally biased region" description="Basic and acidic residues" evidence="1">
    <location>
        <begin position="1"/>
        <end position="17"/>
    </location>
</feature>
<reference evidence="5" key="1">
    <citation type="journal article" date="2019" name="Int. J. Syst. Evol. Microbiol.">
        <title>The Global Catalogue of Microorganisms (GCM) 10K type strain sequencing project: providing services to taxonomists for standard genome sequencing and annotation.</title>
        <authorList>
            <consortium name="The Broad Institute Genomics Platform"/>
            <consortium name="The Broad Institute Genome Sequencing Center for Infectious Disease"/>
            <person name="Wu L."/>
            <person name="Ma J."/>
        </authorList>
    </citation>
    <scope>NUCLEOTIDE SEQUENCE [LARGE SCALE GENOMIC DNA]</scope>
    <source>
        <strain evidence="5">TBRC 1826</strain>
    </source>
</reference>
<keyword evidence="2" id="KW-0812">Transmembrane</keyword>
<sequence>MTQDDGQARRDPDRSPEPEPGAGGDPAPGPAPSSWAAPGGGAPEPPASSPGWVAPGGAAGGPGHDQGQGYGPGPDFGQQGYPPAEGQAPAQGTGPAFAPPLPPPGYAPPGAGGPAGYAPPGHGPHPGYGQYGQPPYGAPPGYGPPAAPRPGIVALRPLALGDIFNGAFGYIRNNPKVTLGMTAIIVALASLLPAIGAGSFISDYTVWLEESPLDEVDFPMSPFTLVAQFGGAILSFVGTAVLTGLLAAVVGLAVLGRRLSAGEAWAAVRPRLGAVLGVALLLLLLGVASFALLFGVVAGAVGLGVAGVDIWICIVAGLLGVLAWAAVNVWIYVRTSLAMPVTVLERVGPGGSLARSWRLTRRGWWRVFGILLLSSFLGNMVASVLSGPFSVIAAVAGVVENRFVADTIYAAAIFLGSMVAGTITNPFVTGVTTLLYVDLRMRREGLDLRLQAAAQSGADAGPEIYLPEPPAPAGPPPGPGYPQQAGYPQPPGPAGAVPGAPV</sequence>
<dbReference type="Pfam" id="PF25231">
    <property type="entry name" value="DUF7847"/>
    <property type="match status" value="1"/>
</dbReference>
<evidence type="ECO:0000313" key="4">
    <source>
        <dbReference type="EMBL" id="MFC3994919.1"/>
    </source>
</evidence>
<feature type="transmembrane region" description="Helical" evidence="2">
    <location>
        <begin position="222"/>
        <end position="255"/>
    </location>
</feature>
<dbReference type="EMBL" id="JBHSBH010000003">
    <property type="protein sequence ID" value="MFC3994919.1"/>
    <property type="molecule type" value="Genomic_DNA"/>
</dbReference>
<comment type="caution">
    <text evidence="4">The sequence shown here is derived from an EMBL/GenBank/DDBJ whole genome shotgun (WGS) entry which is preliminary data.</text>
</comment>
<proteinExistence type="predicted"/>
<feature type="compositionally biased region" description="Pro residues" evidence="1">
    <location>
        <begin position="467"/>
        <end position="480"/>
    </location>
</feature>
<feature type="region of interest" description="Disordered" evidence="1">
    <location>
        <begin position="460"/>
        <end position="502"/>
    </location>
</feature>
<keyword evidence="2" id="KW-0472">Membrane</keyword>
<dbReference type="InterPro" id="IPR057169">
    <property type="entry name" value="DUF7847"/>
</dbReference>